<dbReference type="PRINTS" id="PR00929">
    <property type="entry name" value="ATHOOK"/>
</dbReference>
<keyword evidence="5 10" id="KW-0010">Activator</keyword>
<dbReference type="PANTHER" id="PTHR12809">
    <property type="entry name" value="MEDIATOR COMPLEX SUBUNIT"/>
    <property type="match status" value="1"/>
</dbReference>
<feature type="compositionally biased region" description="Low complexity" evidence="11">
    <location>
        <begin position="371"/>
        <end position="382"/>
    </location>
</feature>
<keyword evidence="9" id="KW-0234">DNA repair</keyword>
<dbReference type="InterPro" id="IPR035901">
    <property type="entry name" value="GIY-YIG_endonuc_sf"/>
</dbReference>
<keyword evidence="9" id="KW-0378">Hydrolase</keyword>
<feature type="compositionally biased region" description="Acidic residues" evidence="11">
    <location>
        <begin position="324"/>
        <end position="337"/>
    </location>
</feature>
<dbReference type="InterPro" id="IPR013947">
    <property type="entry name" value="Mediator_Med14"/>
</dbReference>
<dbReference type="GO" id="GO:0016592">
    <property type="term" value="C:mediator complex"/>
    <property type="evidence" value="ECO:0007669"/>
    <property type="project" value="UniProtKB-UniRule"/>
</dbReference>
<feature type="compositionally biased region" description="Basic and acidic residues" evidence="11">
    <location>
        <begin position="1410"/>
        <end position="1419"/>
    </location>
</feature>
<dbReference type="Proteomes" id="UP000567179">
    <property type="component" value="Unassembled WGS sequence"/>
</dbReference>
<feature type="region of interest" description="Disordered" evidence="11">
    <location>
        <begin position="478"/>
        <end position="728"/>
    </location>
</feature>
<dbReference type="GO" id="GO:0006357">
    <property type="term" value="P:regulation of transcription by RNA polymerase II"/>
    <property type="evidence" value="ECO:0007669"/>
    <property type="project" value="InterPro"/>
</dbReference>
<comment type="subunit">
    <text evidence="9">Forms a heterodimer with SLX4.</text>
</comment>
<comment type="subcellular location">
    <subcellularLocation>
        <location evidence="1 9 10">Nucleus</location>
    </subcellularLocation>
</comment>
<dbReference type="SMART" id="SM00384">
    <property type="entry name" value="AT_hook"/>
    <property type="match status" value="3"/>
</dbReference>
<comment type="function">
    <text evidence="10">Component of the Mediator complex, a coactivator involved in the regulated transcription of nearly all RNA polymerase II-dependent genes. Mediator functions as a bridge to convey information from gene-specific regulatory proteins to the basal RNA polymerase II transcription machinery. Mediator is recruited to promoters by direct interactions with regulatory proteins and serves as a scaffold for the assembly of a functional preinitiation complex with RNA polymerase II and the general transcription factors.</text>
</comment>
<gene>
    <name evidence="14" type="ORF">D9619_001357</name>
</gene>
<dbReference type="InterPro" id="IPR013083">
    <property type="entry name" value="Znf_RING/FYVE/PHD"/>
</dbReference>
<name>A0A8H5BEN2_9AGAR</name>
<dbReference type="InterPro" id="IPR048749">
    <property type="entry name" value="SLX1_C"/>
</dbReference>
<feature type="compositionally biased region" description="Polar residues" evidence="11">
    <location>
        <begin position="497"/>
        <end position="508"/>
    </location>
</feature>
<comment type="function">
    <text evidence="9">Catalytic subunit of the SLX1-SLX4 structure-specific endonuclease that resolves DNA secondary structures generated during DNA repair and recombination. Has endonuclease activity towards branched DNA substrates, introducing single-strand cuts in duplex DNA close to junctions with ss-DNA.</text>
</comment>
<dbReference type="HAMAP" id="MF_03100">
    <property type="entry name" value="Endonuc_su_Slx1"/>
    <property type="match status" value="1"/>
</dbReference>
<dbReference type="EMBL" id="JAACJJ010000028">
    <property type="protein sequence ID" value="KAF5321511.1"/>
    <property type="molecule type" value="Genomic_DNA"/>
</dbReference>
<feature type="compositionally biased region" description="Low complexity" evidence="11">
    <location>
        <begin position="1"/>
        <end position="21"/>
    </location>
</feature>
<feature type="compositionally biased region" description="Basic residues" evidence="11">
    <location>
        <begin position="342"/>
        <end position="368"/>
    </location>
</feature>
<dbReference type="GO" id="GO:0003677">
    <property type="term" value="F:DNA binding"/>
    <property type="evidence" value="ECO:0007669"/>
    <property type="project" value="InterPro"/>
</dbReference>
<comment type="caution">
    <text evidence="14">The sequence shown here is derived from an EMBL/GenBank/DDBJ whole genome shotgun (WGS) entry which is preliminary data.</text>
</comment>
<evidence type="ECO:0000256" key="7">
    <source>
        <dbReference type="ARBA" id="ARBA00023242"/>
    </source>
</evidence>
<comment type="subunit">
    <text evidence="10">Component of the Mediator complex.</text>
</comment>
<evidence type="ECO:0000256" key="10">
    <source>
        <dbReference type="RuleBase" id="RU365082"/>
    </source>
</evidence>
<dbReference type="Pfam" id="PF08638">
    <property type="entry name" value="Med14"/>
    <property type="match status" value="1"/>
</dbReference>
<evidence type="ECO:0000313" key="15">
    <source>
        <dbReference type="Proteomes" id="UP000567179"/>
    </source>
</evidence>
<dbReference type="InterPro" id="IPR055122">
    <property type="entry name" value="Med14_N"/>
</dbReference>
<dbReference type="OrthoDB" id="205099at2759"/>
<evidence type="ECO:0000256" key="6">
    <source>
        <dbReference type="ARBA" id="ARBA00023163"/>
    </source>
</evidence>
<dbReference type="InterPro" id="IPR017956">
    <property type="entry name" value="AT_hook_DNA-bd_motif"/>
</dbReference>
<evidence type="ECO:0000259" key="13">
    <source>
        <dbReference type="Pfam" id="PF21202"/>
    </source>
</evidence>
<evidence type="ECO:0000259" key="12">
    <source>
        <dbReference type="Pfam" id="PF08638"/>
    </source>
</evidence>
<evidence type="ECO:0000256" key="11">
    <source>
        <dbReference type="SAM" id="MobiDB-lite"/>
    </source>
</evidence>
<dbReference type="Gene3D" id="3.40.1440.10">
    <property type="entry name" value="GIY-YIG endonuclease"/>
    <property type="match status" value="1"/>
</dbReference>
<feature type="region of interest" description="Disordered" evidence="11">
    <location>
        <begin position="312"/>
        <end position="408"/>
    </location>
</feature>
<evidence type="ECO:0000256" key="2">
    <source>
        <dbReference type="ARBA" id="ARBA00007813"/>
    </source>
</evidence>
<feature type="domain" description="Structure-specific endonuclease subunit SLX1 C-terminal" evidence="13">
    <location>
        <begin position="236"/>
        <end position="305"/>
    </location>
</feature>
<keyword evidence="9" id="KW-0255">Endonuclease</keyword>
<comment type="caution">
    <text evidence="9">Lacks conserved residue(s) required for the propagation of feature annotation.</text>
</comment>
<feature type="domain" description="Mediator complex subunit MED14 N-terminal" evidence="12">
    <location>
        <begin position="773"/>
        <end position="962"/>
    </location>
</feature>
<evidence type="ECO:0000256" key="5">
    <source>
        <dbReference type="ARBA" id="ARBA00023159"/>
    </source>
</evidence>
<dbReference type="GO" id="GO:0033557">
    <property type="term" value="C:Slx1-Slx4 complex"/>
    <property type="evidence" value="ECO:0007669"/>
    <property type="project" value="UniProtKB-UniRule"/>
</dbReference>
<keyword evidence="9" id="KW-0227">DNA damage</keyword>
<keyword evidence="6 10" id="KW-0804">Transcription</keyword>
<dbReference type="Gene3D" id="3.30.40.10">
    <property type="entry name" value="Zinc/RING finger domain, C3HC4 (zinc finger)"/>
    <property type="match status" value="1"/>
</dbReference>
<evidence type="ECO:0000256" key="1">
    <source>
        <dbReference type="ARBA" id="ARBA00004123"/>
    </source>
</evidence>
<feature type="region of interest" description="Disordered" evidence="11">
    <location>
        <begin position="1410"/>
        <end position="1439"/>
    </location>
</feature>
<dbReference type="GO" id="GO:0003712">
    <property type="term" value="F:transcription coregulator activity"/>
    <property type="evidence" value="ECO:0007669"/>
    <property type="project" value="UniProtKB-UniRule"/>
</dbReference>
<dbReference type="PANTHER" id="PTHR12809:SF2">
    <property type="entry name" value="MEDIATOR OF RNA POLYMERASE II TRANSCRIPTION SUBUNIT 14"/>
    <property type="match status" value="1"/>
</dbReference>
<keyword evidence="4 10" id="KW-0805">Transcription regulation</keyword>
<dbReference type="GO" id="GO:0070847">
    <property type="term" value="C:core mediator complex"/>
    <property type="evidence" value="ECO:0007669"/>
    <property type="project" value="TreeGrafter"/>
</dbReference>
<accession>A0A8H5BEN2</accession>
<dbReference type="InterPro" id="IPR027520">
    <property type="entry name" value="Slx1"/>
</dbReference>
<feature type="compositionally biased region" description="Polar residues" evidence="11">
    <location>
        <begin position="558"/>
        <end position="573"/>
    </location>
</feature>
<evidence type="ECO:0000256" key="8">
    <source>
        <dbReference type="ARBA" id="ARBA00032007"/>
    </source>
</evidence>
<feature type="compositionally biased region" description="Basic and acidic residues" evidence="11">
    <location>
        <begin position="313"/>
        <end position="323"/>
    </location>
</feature>
<keyword evidence="9" id="KW-0540">Nuclease</keyword>
<keyword evidence="9" id="KW-0233">DNA recombination</keyword>
<evidence type="ECO:0000313" key="14">
    <source>
        <dbReference type="EMBL" id="KAF5321511.1"/>
    </source>
</evidence>
<comment type="similarity">
    <text evidence="2 10">Belongs to the Mediator complex subunit 14 family.</text>
</comment>
<dbReference type="GO" id="GO:0017108">
    <property type="term" value="F:5'-flap endonuclease activity"/>
    <property type="evidence" value="ECO:0007669"/>
    <property type="project" value="InterPro"/>
</dbReference>
<dbReference type="Pfam" id="PF21202">
    <property type="entry name" value="SLX1_C"/>
    <property type="match status" value="1"/>
</dbReference>
<protein>
    <recommendedName>
        <fullName evidence="3 10">Mediator of RNA polymerase II transcription subunit 14</fullName>
    </recommendedName>
    <alternativeName>
        <fullName evidence="8 10">Mediator complex subunit 14</fullName>
    </alternativeName>
</protein>
<comment type="similarity">
    <text evidence="9">Belongs to the SLX1 family.</text>
</comment>
<evidence type="ECO:0000256" key="3">
    <source>
        <dbReference type="ARBA" id="ARBA00019619"/>
    </source>
</evidence>
<evidence type="ECO:0000256" key="9">
    <source>
        <dbReference type="HAMAP-Rule" id="MF_03100"/>
    </source>
</evidence>
<reference evidence="14 15" key="1">
    <citation type="journal article" date="2020" name="ISME J.">
        <title>Uncovering the hidden diversity of litter-decomposition mechanisms in mushroom-forming fungi.</title>
        <authorList>
            <person name="Floudas D."/>
            <person name="Bentzer J."/>
            <person name="Ahren D."/>
            <person name="Johansson T."/>
            <person name="Persson P."/>
            <person name="Tunlid A."/>
        </authorList>
    </citation>
    <scope>NUCLEOTIDE SEQUENCE [LARGE SCALE GENOMIC DNA]</scope>
    <source>
        <strain evidence="14 15">CBS 101986</strain>
    </source>
</reference>
<feature type="region of interest" description="Disordered" evidence="11">
    <location>
        <begin position="1"/>
        <end position="26"/>
    </location>
</feature>
<dbReference type="GO" id="GO:0006281">
    <property type="term" value="P:DNA repair"/>
    <property type="evidence" value="ECO:0007669"/>
    <property type="project" value="UniProtKB-UniRule"/>
</dbReference>
<proteinExistence type="inferred from homology"/>
<organism evidence="14 15">
    <name type="scientific">Psilocybe cf. subviscida</name>
    <dbReference type="NCBI Taxonomy" id="2480587"/>
    <lineage>
        <taxon>Eukaryota</taxon>
        <taxon>Fungi</taxon>
        <taxon>Dikarya</taxon>
        <taxon>Basidiomycota</taxon>
        <taxon>Agaricomycotina</taxon>
        <taxon>Agaricomycetes</taxon>
        <taxon>Agaricomycetidae</taxon>
        <taxon>Agaricales</taxon>
        <taxon>Agaricineae</taxon>
        <taxon>Strophariaceae</taxon>
        <taxon>Psilocybe</taxon>
    </lineage>
</organism>
<evidence type="ECO:0000256" key="4">
    <source>
        <dbReference type="ARBA" id="ARBA00023015"/>
    </source>
</evidence>
<feature type="compositionally biased region" description="Polar residues" evidence="11">
    <location>
        <begin position="714"/>
        <end position="724"/>
    </location>
</feature>
<feature type="compositionally biased region" description="Basic and acidic residues" evidence="11">
    <location>
        <begin position="682"/>
        <end position="693"/>
    </location>
</feature>
<keyword evidence="7 9" id="KW-0539">Nucleus</keyword>
<keyword evidence="15" id="KW-1185">Reference proteome</keyword>
<dbReference type="GO" id="GO:0006310">
    <property type="term" value="P:DNA recombination"/>
    <property type="evidence" value="ECO:0007669"/>
    <property type="project" value="UniProtKB-UniRule"/>
</dbReference>
<comment type="cofactor">
    <cofactor evidence="9">
        <name>a divalent metal cation</name>
        <dbReference type="ChEBI" id="CHEBI:60240"/>
    </cofactor>
</comment>
<sequence>MVKPAIQPAQNANKPAQQASNIQPAGQTPMLGRLLTAQRPIGPRSSLFSHTIPPFYACYLLKSIQTPQTNLQHNGELTAGARKTSRKRPLVMQMIVYGFPSRLAALQFEWAWQHPHKSRHLRDETGNLFGSRKSYLMHKNIEIVQGMIARYPFTSWPLHVKLFTEEAVKFWEAAARKSKTPMPPGFIYSVELEGVDGKSGLVGSGRVGPMRADDDDFAAAIMVKHTALVASGKTPSCSICNEPLHTYATEPLHSTLCPTTGCTTTSHLTCLSRHFLTEQPDAPGLVPRGGHCKGCGEYTLWGDVVRGCYRRLPPRDTEQHPDVETDEMYESDEEEDDMLLKPKARKSSPVKKTRKRRASSLTTKKGKAKALGDGSLGTSSSGETFDFDNISSSSEDGNVPVTPKRRLGRPRKVDATMTTTPVPFLLPTDSSVTRTRLVNTTVRVNIPRESSPPVHHLGSPIKLGNDIEVFDLSNIASSSELESPSTPKRKRGRPPKNTAQSTSEQPSPSKKRHVLDTVPSTEVGDPDFSNIASNSEGVGAAVVGVEPKKRGPGRPRKNSGTTAVSSPLLSRASTKSRSHRLSPVANDSPPLSRLYHQHLASTSSNIPGAPSHARHGRNVHFLPRSPEHEPSHAAAPGSFDIESPGSFIWDQGRYHDQGNDTGGFQEDYGSGSGAMDYSPPRTPDRADRREGHRPSTPPSTTGGLTRAMAGLSTAGGTPSKVSSSRQKDAHNDVIVDIENPPTGPSTNGSLFDELPEVSVEELEKELPVVYDGQIPLGELLSRVVQTIYAELSELAETMPNMSDTARKRTMADWVVKTKKQVVKLYAVAKWSRDADTIQKCMNITAFLMTQNQQFEGAIRGLTYGKESLDPARLRNHDILTSLDVLTTGSYLRLPTCIKKMAIPVTPLTDEQVQKTLSDMEDVMRYRLRMTEVIPVEMSRYRIADGRVHFSVSGLFDTSVCLGGANKDDGWFFVDVEFLIHVGGDLTGLQEFPRIPAGIIKRHITDEADARLTFYLNFPDQPLIPGAPPPPPRPKLREGIADAPLVRLYNFLQMMSLSYQLEILWYQAERMRSLGWADYLSVVMSPDRKTLRVTYWLRRPPPQVPGRPRMPQIPLMGGSLTIAIIQTKAPKRTGSGPARTPQLRAVARIQQKAKLGDLRPSDDVEGLTFSVKWEPAAGALGIPLAPHEIQQPVDILRVDPESLDFERMLRTIIHTHVEAVLTRFQLQLRHTSKVFSPPGVVTLVEDGPTHALRVHLYGDEVVMITVDTRTGRVNLRDIGGLAAAGQGFRHADLNEKLNENPLRLSNNLHLLRITTILDLTESKANYLGLQSFRRRNIVPEELAKLGADAAGLLFIRLANFKHHYLVLVITDERFKFALITTQSIEEHLYSSMAVRDIAWLDYDRIHEDALVRNPDEEKQNADPASKMSGPRGADVNARPSSGFNLDTQGLRLLYNYCSARVAFMNVEQQFKLRGIPFTHVNPTVNIPYTFELSQTQSSLARSVPALCVQSKDILSGAPAAEAAMPNIRVIPLNWWSKEKAQVITCVKLKYVQQPVGKTASGGNNIIRPSKRIIYDSREAIVYFVSEDVNTCVNEFLEEWARVSKMVVIAREVAQMSKKKQWRDVRLLSFDLQTVEFVYAQDYTVSISCQDQLSLTGGNFDLEFGRKVPEDVMDTDESVDAFNPHEDAEPFLRDILRHAHGGLAPSLHELVTALRNTLPIVVGLEVIRKEGALNRRKLQIFVKDANWYRLLYGDLKHALDFRLMSEQRVVILDASHSLFNLHTPGKVPPSDPVLDDLVLQPIPEVREIVKAAVKDESVVAHTKSGKVTAIDIGVICNAAAVGPLTKILHAQVLERLKS</sequence>